<dbReference type="InterPro" id="IPR001387">
    <property type="entry name" value="Cro/C1-type_HTH"/>
</dbReference>
<dbReference type="SUPFAM" id="SSF48452">
    <property type="entry name" value="TPR-like"/>
    <property type="match status" value="1"/>
</dbReference>
<keyword evidence="2" id="KW-1185">Reference proteome</keyword>
<dbReference type="SUPFAM" id="SSF47413">
    <property type="entry name" value="lambda repressor-like DNA-binding domains"/>
    <property type="match status" value="1"/>
</dbReference>
<gene>
    <name evidence="1" type="ORF">GCM10023318_52610</name>
</gene>
<dbReference type="Gene3D" id="1.10.260.40">
    <property type="entry name" value="lambda repressor-like DNA-binding domains"/>
    <property type="match status" value="1"/>
</dbReference>
<dbReference type="CDD" id="cd00093">
    <property type="entry name" value="HTH_XRE"/>
    <property type="match status" value="1"/>
</dbReference>
<sequence>MANVGEWTGSEVLALRQSLRMSQAKFAAKLGAHIRTVKAWEAGGGIANVYQAALDTTLSRASDEIVGAFWARLRPDQEDDVDRRQMLSTADIGFAAIGLGGDAARGEWLLSGAGRPDAWALECVRTTLHAAMLLDDALGSPAAHGMVLAQQHLTEAMLRESPADLRQPMLALHAEWLGFAGALAWDQLDYRTAARLYNLARDYAHEAEDSDGAGYMLCHLSQLAIWEGKPRIAVDHAVAARSWVAQSNDRALRAYVAMRAAEAYATAGQRRGCHDALEDAARDMDGLPTGLTPAESRAYFVSDPFLESYRGQCFSLLGDGVQAVTSSRRAIAAIEPTRTRDKAITMLELERALIQVGDIDEAAASVVQAVDLTERNRSPRLATAITDGRRALSPWAASQAVRELDARLSARDIVIV</sequence>
<comment type="caution">
    <text evidence="1">The sequence shown here is derived from an EMBL/GenBank/DDBJ whole genome shotgun (WGS) entry which is preliminary data.</text>
</comment>
<evidence type="ECO:0008006" key="3">
    <source>
        <dbReference type="Google" id="ProtNLM"/>
    </source>
</evidence>
<proteinExistence type="predicted"/>
<dbReference type="InterPro" id="IPR010982">
    <property type="entry name" value="Lambda_DNA-bd_dom_sf"/>
</dbReference>
<accession>A0ABP9KT61</accession>
<evidence type="ECO:0000313" key="1">
    <source>
        <dbReference type="EMBL" id="GAA5065463.1"/>
    </source>
</evidence>
<evidence type="ECO:0000313" key="2">
    <source>
        <dbReference type="Proteomes" id="UP001500603"/>
    </source>
</evidence>
<dbReference type="EMBL" id="BAABJM010000006">
    <property type="protein sequence ID" value="GAA5065463.1"/>
    <property type="molecule type" value="Genomic_DNA"/>
</dbReference>
<reference evidence="2" key="1">
    <citation type="journal article" date="2019" name="Int. J. Syst. Evol. Microbiol.">
        <title>The Global Catalogue of Microorganisms (GCM) 10K type strain sequencing project: providing services to taxonomists for standard genome sequencing and annotation.</title>
        <authorList>
            <consortium name="The Broad Institute Genomics Platform"/>
            <consortium name="The Broad Institute Genome Sequencing Center for Infectious Disease"/>
            <person name="Wu L."/>
            <person name="Ma J."/>
        </authorList>
    </citation>
    <scope>NUCLEOTIDE SEQUENCE [LARGE SCALE GENOMIC DNA]</scope>
    <source>
        <strain evidence="2">JCM 18298</strain>
    </source>
</reference>
<dbReference type="Gene3D" id="1.25.40.10">
    <property type="entry name" value="Tetratricopeptide repeat domain"/>
    <property type="match status" value="1"/>
</dbReference>
<protein>
    <recommendedName>
        <fullName evidence="3">HTH cro/C1-type domain-containing protein</fullName>
    </recommendedName>
</protein>
<name>A0ABP9KT61_9NOCA</name>
<dbReference type="InterPro" id="IPR011990">
    <property type="entry name" value="TPR-like_helical_dom_sf"/>
</dbReference>
<dbReference type="Proteomes" id="UP001500603">
    <property type="component" value="Unassembled WGS sequence"/>
</dbReference>
<organism evidence="1 2">
    <name type="scientific">Nocardia callitridis</name>
    <dbReference type="NCBI Taxonomy" id="648753"/>
    <lineage>
        <taxon>Bacteria</taxon>
        <taxon>Bacillati</taxon>
        <taxon>Actinomycetota</taxon>
        <taxon>Actinomycetes</taxon>
        <taxon>Mycobacteriales</taxon>
        <taxon>Nocardiaceae</taxon>
        <taxon>Nocardia</taxon>
    </lineage>
</organism>